<dbReference type="Proteomes" id="UP000295673">
    <property type="component" value="Unassembled WGS sequence"/>
</dbReference>
<comment type="caution">
    <text evidence="1">The sequence shown here is derived from an EMBL/GenBank/DDBJ whole genome shotgun (WGS) entry which is preliminary data.</text>
</comment>
<evidence type="ECO:0000313" key="1">
    <source>
        <dbReference type="EMBL" id="TCL09056.1"/>
    </source>
</evidence>
<dbReference type="AlphaFoldDB" id="A0A4R1NL40"/>
<dbReference type="InterPro" id="IPR024409">
    <property type="entry name" value="DUF3833"/>
</dbReference>
<protein>
    <submittedName>
        <fullName evidence="1">Uncharacterized protein DUF3833</fullName>
    </submittedName>
</protein>
<sequence>MRLSMLMSWIIPIAVFLVLLAIAGRWIGFRAQNPDFYSEQGPEFVLTEHLNGPILCEGVIYGPLGRVGSTFVAHMQGDWNGDTGTLAEDFTYSTGNTQLRKWHLKLGENGQFTATADDIIGTAEGVQRGNTVRMTYSIRLTEEAGGHILDVTDWMYHTGDGVIINRSQMRKFGIKVAELVATMRPATKNTSQTDNLAAE</sequence>
<dbReference type="Pfam" id="PF12915">
    <property type="entry name" value="DUF3833"/>
    <property type="match status" value="1"/>
</dbReference>
<accession>A0A4R1NL40</accession>
<name>A0A4R1NL40_9RHOB</name>
<dbReference type="EMBL" id="SMGR01000001">
    <property type="protein sequence ID" value="TCL09056.1"/>
    <property type="molecule type" value="Genomic_DNA"/>
</dbReference>
<dbReference type="RefSeq" id="WP_243694297.1">
    <property type="nucleotide sequence ID" value="NZ_SMGR01000001.1"/>
</dbReference>
<gene>
    <name evidence="1" type="ORF">BXY66_1099</name>
</gene>
<keyword evidence="2" id="KW-1185">Reference proteome</keyword>
<organism evidence="1 2">
    <name type="scientific">Shimia isoporae</name>
    <dbReference type="NCBI Taxonomy" id="647720"/>
    <lineage>
        <taxon>Bacteria</taxon>
        <taxon>Pseudomonadati</taxon>
        <taxon>Pseudomonadota</taxon>
        <taxon>Alphaproteobacteria</taxon>
        <taxon>Rhodobacterales</taxon>
        <taxon>Roseobacteraceae</taxon>
    </lineage>
</organism>
<reference evidence="1 2" key="1">
    <citation type="submission" date="2019-03" db="EMBL/GenBank/DDBJ databases">
        <title>Genomic Encyclopedia of Archaeal and Bacterial Type Strains, Phase II (KMG-II): from individual species to whole genera.</title>
        <authorList>
            <person name="Goeker M."/>
        </authorList>
    </citation>
    <scope>NUCLEOTIDE SEQUENCE [LARGE SCALE GENOMIC DNA]</scope>
    <source>
        <strain evidence="1 2">DSM 26433</strain>
    </source>
</reference>
<evidence type="ECO:0000313" key="2">
    <source>
        <dbReference type="Proteomes" id="UP000295673"/>
    </source>
</evidence>
<proteinExistence type="predicted"/>